<evidence type="ECO:0000256" key="2">
    <source>
        <dbReference type="ARBA" id="ARBA00023125"/>
    </source>
</evidence>
<dbReference type="Proteomes" id="UP000233491">
    <property type="component" value="Unassembled WGS sequence"/>
</dbReference>
<dbReference type="InterPro" id="IPR003313">
    <property type="entry name" value="AraC-bd"/>
</dbReference>
<accession>A0A2N3LRX5</accession>
<dbReference type="PANTHER" id="PTHR46796:SF6">
    <property type="entry name" value="ARAC SUBFAMILY"/>
    <property type="match status" value="1"/>
</dbReference>
<dbReference type="GO" id="GO:0043565">
    <property type="term" value="F:sequence-specific DNA binding"/>
    <property type="evidence" value="ECO:0007669"/>
    <property type="project" value="InterPro"/>
</dbReference>
<evidence type="ECO:0000313" key="6">
    <source>
        <dbReference type="EMBL" id="PKR87348.1"/>
    </source>
</evidence>
<evidence type="ECO:0000256" key="3">
    <source>
        <dbReference type="ARBA" id="ARBA00023159"/>
    </source>
</evidence>
<evidence type="ECO:0000256" key="1">
    <source>
        <dbReference type="ARBA" id="ARBA00023015"/>
    </source>
</evidence>
<keyword evidence="4" id="KW-0804">Transcription</keyword>
<keyword evidence="2" id="KW-0238">DNA-binding</keyword>
<organism evidence="6 7">
    <name type="scientific">Pleomorphomonas diazotrophica</name>
    <dbReference type="NCBI Taxonomy" id="1166257"/>
    <lineage>
        <taxon>Bacteria</taxon>
        <taxon>Pseudomonadati</taxon>
        <taxon>Pseudomonadota</taxon>
        <taxon>Alphaproteobacteria</taxon>
        <taxon>Hyphomicrobiales</taxon>
        <taxon>Pleomorphomonadaceae</taxon>
        <taxon>Pleomorphomonas</taxon>
    </lineage>
</organism>
<dbReference type="OrthoDB" id="186587at2"/>
<dbReference type="PANTHER" id="PTHR46796">
    <property type="entry name" value="HTH-TYPE TRANSCRIPTIONAL ACTIVATOR RHAS-RELATED"/>
    <property type="match status" value="1"/>
</dbReference>
<dbReference type="SUPFAM" id="SSF46689">
    <property type="entry name" value="Homeodomain-like"/>
    <property type="match status" value="2"/>
</dbReference>
<dbReference type="EMBL" id="PJNW01000019">
    <property type="protein sequence ID" value="PKR87348.1"/>
    <property type="molecule type" value="Genomic_DNA"/>
</dbReference>
<protein>
    <submittedName>
        <fullName evidence="6">AraC family transcriptional regulator</fullName>
    </submittedName>
</protein>
<dbReference type="InterPro" id="IPR018060">
    <property type="entry name" value="HTH_AraC"/>
</dbReference>
<dbReference type="PRINTS" id="PR00032">
    <property type="entry name" value="HTHARAC"/>
</dbReference>
<sequence>MPPAGDDMADQLLRACTLDIPERTSPVTLGCYINGTRLATSDGPAWKDLFVEEFLRPPVQRPVLIPAVAEPLIVWVISGDMTVEARDPGGAWEASRVTAGDFFLAHAPGPYELRWRAEGVEPFKVMHLYLSVPLFERVAREVTGSDERLALREVAGGRDATLSHLLRLVHDELAAPLDADPLFVEGLAQSLAAHLARRYGRADPSRQAATLPGAKLRRVVALMEAGIDRPFDLRQLAEAVGMSAFHFSRLFKQSTGLSPSHFFIRLRVAEARRLLQETDASIIDVALSVGYSSHSHFSQIFRRETGLAPSAYRSA</sequence>
<reference evidence="6 7" key="1">
    <citation type="submission" date="2017-12" db="EMBL/GenBank/DDBJ databases">
        <title>Anaerobic carbon monoxide metabolism by Pleomorphomonas carboxyditropha sp. nov., a new mesophilic hydrogenogenic carboxidotroph.</title>
        <authorList>
            <person name="Esquivel-Elizondo S."/>
            <person name="Krajmalnik-Brown R."/>
        </authorList>
    </citation>
    <scope>NUCLEOTIDE SEQUENCE [LARGE SCALE GENOMIC DNA]</scope>
    <source>
        <strain evidence="6 7">R5-392</strain>
    </source>
</reference>
<keyword evidence="1" id="KW-0805">Transcription regulation</keyword>
<evidence type="ECO:0000313" key="7">
    <source>
        <dbReference type="Proteomes" id="UP000233491"/>
    </source>
</evidence>
<dbReference type="Pfam" id="PF02311">
    <property type="entry name" value="AraC_binding"/>
    <property type="match status" value="1"/>
</dbReference>
<evidence type="ECO:0000256" key="4">
    <source>
        <dbReference type="ARBA" id="ARBA00023163"/>
    </source>
</evidence>
<dbReference type="Pfam" id="PF12833">
    <property type="entry name" value="HTH_18"/>
    <property type="match status" value="1"/>
</dbReference>
<comment type="caution">
    <text evidence="6">The sequence shown here is derived from an EMBL/GenBank/DDBJ whole genome shotgun (WGS) entry which is preliminary data.</text>
</comment>
<evidence type="ECO:0000259" key="5">
    <source>
        <dbReference type="PROSITE" id="PS01124"/>
    </source>
</evidence>
<keyword evidence="7" id="KW-1185">Reference proteome</keyword>
<gene>
    <name evidence="6" type="ORF">CXZ10_20070</name>
</gene>
<dbReference type="Gene3D" id="1.10.10.60">
    <property type="entry name" value="Homeodomain-like"/>
    <property type="match status" value="2"/>
</dbReference>
<dbReference type="SMART" id="SM00342">
    <property type="entry name" value="HTH_ARAC"/>
    <property type="match status" value="1"/>
</dbReference>
<proteinExistence type="predicted"/>
<dbReference type="GO" id="GO:0003700">
    <property type="term" value="F:DNA-binding transcription factor activity"/>
    <property type="evidence" value="ECO:0007669"/>
    <property type="project" value="InterPro"/>
</dbReference>
<dbReference type="AlphaFoldDB" id="A0A2N3LRX5"/>
<dbReference type="InterPro" id="IPR050204">
    <property type="entry name" value="AraC_XylS_family_regulators"/>
</dbReference>
<feature type="domain" description="HTH araC/xylS-type" evidence="5">
    <location>
        <begin position="217"/>
        <end position="315"/>
    </location>
</feature>
<dbReference type="InterPro" id="IPR018062">
    <property type="entry name" value="HTH_AraC-typ_CS"/>
</dbReference>
<dbReference type="PROSITE" id="PS00041">
    <property type="entry name" value="HTH_ARAC_FAMILY_1"/>
    <property type="match status" value="1"/>
</dbReference>
<dbReference type="PROSITE" id="PS01124">
    <property type="entry name" value="HTH_ARAC_FAMILY_2"/>
    <property type="match status" value="1"/>
</dbReference>
<keyword evidence="3" id="KW-0010">Activator</keyword>
<name>A0A2N3LRX5_9HYPH</name>
<dbReference type="InterPro" id="IPR020449">
    <property type="entry name" value="Tscrpt_reg_AraC-type_HTH"/>
</dbReference>
<dbReference type="InterPro" id="IPR009057">
    <property type="entry name" value="Homeodomain-like_sf"/>
</dbReference>